<dbReference type="Proteomes" id="UP000536262">
    <property type="component" value="Unassembled WGS sequence"/>
</dbReference>
<gene>
    <name evidence="1" type="ORF">GGR00_005483</name>
</gene>
<evidence type="ECO:0000313" key="2">
    <source>
        <dbReference type="Proteomes" id="UP000536262"/>
    </source>
</evidence>
<dbReference type="RefSeq" id="WP_184702488.1">
    <property type="nucleotide sequence ID" value="NZ_BAABEG010000001.1"/>
</dbReference>
<protein>
    <submittedName>
        <fullName evidence="1">Uncharacterized protein</fullName>
    </submittedName>
</protein>
<evidence type="ECO:0000313" key="1">
    <source>
        <dbReference type="EMBL" id="MBB6357660.1"/>
    </source>
</evidence>
<name>A0A7X0KNY4_9HYPH</name>
<keyword evidence="2" id="KW-1185">Reference proteome</keyword>
<sequence length="133" mass="14132">MRDLANNIAVVSVIAPQSIGDSLTSEAIDVRDFGSLTIAISTGDVDSPYGVNVTFWGSDVLDAEFAAPLDPEPTGKYVELRPKLELPANSTVHIGNGTHHRYIKVRVSGSGNVSVVAIKGRPRVRPIVQPTLA</sequence>
<accession>A0A7X0KNY4</accession>
<proteinExistence type="predicted"/>
<dbReference type="AlphaFoldDB" id="A0A7X0KNY4"/>
<comment type="caution">
    <text evidence="1">The sequence shown here is derived from an EMBL/GenBank/DDBJ whole genome shotgun (WGS) entry which is preliminary data.</text>
</comment>
<organism evidence="1 2">
    <name type="scientific">Aminobacter aganoensis</name>
    <dbReference type="NCBI Taxonomy" id="83264"/>
    <lineage>
        <taxon>Bacteria</taxon>
        <taxon>Pseudomonadati</taxon>
        <taxon>Pseudomonadota</taxon>
        <taxon>Alphaproteobacteria</taxon>
        <taxon>Hyphomicrobiales</taxon>
        <taxon>Phyllobacteriaceae</taxon>
        <taxon>Aminobacter</taxon>
    </lineage>
</organism>
<reference evidence="1 2" key="1">
    <citation type="submission" date="2020-08" db="EMBL/GenBank/DDBJ databases">
        <title>Genomic Encyclopedia of Type Strains, Phase IV (KMG-IV): sequencing the most valuable type-strain genomes for metagenomic binning, comparative biology and taxonomic classification.</title>
        <authorList>
            <person name="Goeker M."/>
        </authorList>
    </citation>
    <scope>NUCLEOTIDE SEQUENCE [LARGE SCALE GENOMIC DNA]</scope>
    <source>
        <strain evidence="1 2">DSM 7051</strain>
    </source>
</reference>
<dbReference type="EMBL" id="JACHOU010000028">
    <property type="protein sequence ID" value="MBB6357660.1"/>
    <property type="molecule type" value="Genomic_DNA"/>
</dbReference>